<evidence type="ECO:0000256" key="2">
    <source>
        <dbReference type="ARBA" id="ARBA00022723"/>
    </source>
</evidence>
<keyword evidence="1" id="KW-0540">Nuclease</keyword>
<evidence type="ECO:0000256" key="6">
    <source>
        <dbReference type="ARBA" id="ARBA00023180"/>
    </source>
</evidence>
<accession>D6Z8A8</accession>
<dbReference type="AlphaFoldDB" id="D6Z8A8"/>
<reference evidence="8 9" key="1">
    <citation type="journal article" date="2010" name="Stand. Genomic Sci.">
        <title>Complete genome sequence of Segniliparus rotundus type strain (CDC 1076).</title>
        <authorList>
            <person name="Sikorski J."/>
            <person name="Lapidus A."/>
            <person name="Copeland A."/>
            <person name="Misra M."/>
            <person name="Glavina Del Rio T."/>
            <person name="Nolan M."/>
            <person name="Lucas S."/>
            <person name="Chen F."/>
            <person name="Tice H."/>
            <person name="Cheng J.F."/>
            <person name="Jando M."/>
            <person name="Schneider S."/>
            <person name="Bruce D."/>
            <person name="Goodwin L."/>
            <person name="Pitluck S."/>
            <person name="Liolios K."/>
            <person name="Mikhailova N."/>
            <person name="Pati A."/>
            <person name="Ivanova N."/>
            <person name="Mavromatis K."/>
            <person name="Chen A."/>
            <person name="Palaniappan K."/>
            <person name="Chertkov O."/>
            <person name="Land M."/>
            <person name="Hauser L."/>
            <person name="Chang Y.J."/>
            <person name="Jeffries C.D."/>
            <person name="Brettin T."/>
            <person name="Detter J.C."/>
            <person name="Han C."/>
            <person name="Rohde M."/>
            <person name="Goker M."/>
            <person name="Bristow J."/>
            <person name="Eisen J.A."/>
            <person name="Markowitz V."/>
            <person name="Hugenholtz P."/>
            <person name="Kyrpides N.C."/>
            <person name="Klenk H.P."/>
        </authorList>
    </citation>
    <scope>NUCLEOTIDE SEQUENCE [LARGE SCALE GENOMIC DNA]</scope>
    <source>
        <strain evidence="9">ATCC BAA-972 / CDC 1076 / CIP 108378 / DSM 44985 / JCM 13578</strain>
    </source>
</reference>
<protein>
    <submittedName>
        <fullName evidence="8">S1/P1 nuclease</fullName>
    </submittedName>
</protein>
<dbReference type="PANTHER" id="PTHR33146:SF26">
    <property type="entry name" value="ENDONUCLEASE 4"/>
    <property type="match status" value="1"/>
</dbReference>
<evidence type="ECO:0000256" key="5">
    <source>
        <dbReference type="ARBA" id="ARBA00023157"/>
    </source>
</evidence>
<proteinExistence type="predicted"/>
<name>D6Z8A8_SEGRD</name>
<dbReference type="KEGG" id="srt:Srot_1728"/>
<evidence type="ECO:0000313" key="8">
    <source>
        <dbReference type="EMBL" id="ADG98188.1"/>
    </source>
</evidence>
<keyword evidence="9" id="KW-1185">Reference proteome</keyword>
<dbReference type="GO" id="GO:0006308">
    <property type="term" value="P:DNA catabolic process"/>
    <property type="evidence" value="ECO:0007669"/>
    <property type="project" value="InterPro"/>
</dbReference>
<keyword evidence="2" id="KW-0479">Metal-binding</keyword>
<feature type="chain" id="PRO_5003091573" evidence="7">
    <location>
        <begin position="28"/>
        <end position="270"/>
    </location>
</feature>
<evidence type="ECO:0000256" key="4">
    <source>
        <dbReference type="ARBA" id="ARBA00022801"/>
    </source>
</evidence>
<sequence>MMAGMVSKIRASIIASALLATVFNAPAAFAWGAQGHDVIGGYADNHLSPEAKGIVGRLLVGEKSPTLAGVATWADDIRSNDSDLGKESEPWHFADIADNNCVYTPEAGGGQNVVEALRTQTAILADSTRSDADRAQALKFVVHFVGDAHQPFHAGYESDRGGNDHPVTYNGTHTNMHSVWDTRLLATLKLSNPALTQRLEATPDDSLPAPDVQNDPVTWVEESCQIAIHAYPDSATIGSDYTNKYLPVAEQRLHLAGERLTQLLNHVLAE</sequence>
<dbReference type="eggNOG" id="ENOG502Z82C">
    <property type="taxonomic scope" value="Bacteria"/>
</dbReference>
<dbReference type="EMBL" id="CP001958">
    <property type="protein sequence ID" value="ADG98188.1"/>
    <property type="molecule type" value="Genomic_DNA"/>
</dbReference>
<dbReference type="GO" id="GO:0003676">
    <property type="term" value="F:nucleic acid binding"/>
    <property type="evidence" value="ECO:0007669"/>
    <property type="project" value="InterPro"/>
</dbReference>
<keyword evidence="4" id="KW-0378">Hydrolase</keyword>
<evidence type="ECO:0000256" key="3">
    <source>
        <dbReference type="ARBA" id="ARBA00022759"/>
    </source>
</evidence>
<dbReference type="GO" id="GO:0004519">
    <property type="term" value="F:endonuclease activity"/>
    <property type="evidence" value="ECO:0007669"/>
    <property type="project" value="UniProtKB-KW"/>
</dbReference>
<dbReference type="InterPro" id="IPR003154">
    <property type="entry name" value="S1/P1nuclease"/>
</dbReference>
<dbReference type="PANTHER" id="PTHR33146">
    <property type="entry name" value="ENDONUCLEASE 4"/>
    <property type="match status" value="1"/>
</dbReference>
<evidence type="ECO:0000256" key="7">
    <source>
        <dbReference type="SAM" id="SignalP"/>
    </source>
</evidence>
<evidence type="ECO:0000256" key="1">
    <source>
        <dbReference type="ARBA" id="ARBA00022722"/>
    </source>
</evidence>
<dbReference type="GO" id="GO:0016788">
    <property type="term" value="F:hydrolase activity, acting on ester bonds"/>
    <property type="evidence" value="ECO:0007669"/>
    <property type="project" value="InterPro"/>
</dbReference>
<keyword evidence="3" id="KW-0255">Endonuclease</keyword>
<dbReference type="Proteomes" id="UP000002247">
    <property type="component" value="Chromosome"/>
</dbReference>
<keyword evidence="5" id="KW-1015">Disulfide bond</keyword>
<gene>
    <name evidence="8" type="ordered locus">Srot_1728</name>
</gene>
<keyword evidence="6" id="KW-0325">Glycoprotein</keyword>
<dbReference type="STRING" id="640132.Srot_1728"/>
<dbReference type="Pfam" id="PF02265">
    <property type="entry name" value="S1-P1_nuclease"/>
    <property type="match status" value="1"/>
</dbReference>
<dbReference type="HOGENOM" id="CLU_044365_3_0_11"/>
<dbReference type="Gene3D" id="1.10.575.10">
    <property type="entry name" value="P1 Nuclease"/>
    <property type="match status" value="1"/>
</dbReference>
<dbReference type="CDD" id="cd11010">
    <property type="entry name" value="S1-P1_nuclease"/>
    <property type="match status" value="1"/>
</dbReference>
<organism evidence="8 9">
    <name type="scientific">Segniliparus rotundus (strain ATCC BAA-972 / CDC 1076 / CIP 108378 / DSM 44985 / JCM 13578)</name>
    <dbReference type="NCBI Taxonomy" id="640132"/>
    <lineage>
        <taxon>Bacteria</taxon>
        <taxon>Bacillati</taxon>
        <taxon>Actinomycetota</taxon>
        <taxon>Actinomycetes</taxon>
        <taxon>Mycobacteriales</taxon>
        <taxon>Segniliparaceae</taxon>
        <taxon>Segniliparus</taxon>
    </lineage>
</organism>
<dbReference type="InterPro" id="IPR008947">
    <property type="entry name" value="PLipase_C/P1_nuclease_dom_sf"/>
</dbReference>
<dbReference type="SUPFAM" id="SSF48537">
    <property type="entry name" value="Phospholipase C/P1 nuclease"/>
    <property type="match status" value="1"/>
</dbReference>
<feature type="signal peptide" evidence="7">
    <location>
        <begin position="1"/>
        <end position="27"/>
    </location>
</feature>
<keyword evidence="7" id="KW-0732">Signal</keyword>
<dbReference type="GO" id="GO:0046872">
    <property type="term" value="F:metal ion binding"/>
    <property type="evidence" value="ECO:0007669"/>
    <property type="project" value="UniProtKB-KW"/>
</dbReference>
<evidence type="ECO:0000313" key="9">
    <source>
        <dbReference type="Proteomes" id="UP000002247"/>
    </source>
</evidence>